<dbReference type="SUPFAM" id="SSF47090">
    <property type="entry name" value="PGBD-like"/>
    <property type="match status" value="1"/>
</dbReference>
<evidence type="ECO:0000259" key="1">
    <source>
        <dbReference type="Pfam" id="PF01471"/>
    </source>
</evidence>
<accession>A0A1U7I331</accession>
<dbReference type="InterPro" id="IPR036366">
    <property type="entry name" value="PGBDSf"/>
</dbReference>
<gene>
    <name evidence="2" type="ORF">NIES2119_30855</name>
</gene>
<proteinExistence type="predicted"/>
<evidence type="ECO:0000313" key="2">
    <source>
        <dbReference type="EMBL" id="OKH30478.1"/>
    </source>
</evidence>
<dbReference type="EMBL" id="MRCE01000064">
    <property type="protein sequence ID" value="OKH30478.1"/>
    <property type="molecule type" value="Genomic_DNA"/>
</dbReference>
<dbReference type="Pfam" id="PF01471">
    <property type="entry name" value="PG_binding_1"/>
    <property type="match status" value="1"/>
</dbReference>
<reference evidence="2 3" key="1">
    <citation type="submission" date="2016-11" db="EMBL/GenBank/DDBJ databases">
        <title>Draft Genome Sequences of Nine Cyanobacterial Strains from Diverse Habitats.</title>
        <authorList>
            <person name="Zhu T."/>
            <person name="Hou S."/>
            <person name="Lu X."/>
            <person name="Hess W.R."/>
        </authorList>
    </citation>
    <scope>NUCLEOTIDE SEQUENCE [LARGE SCALE GENOMIC DNA]</scope>
    <source>
        <strain evidence="2 3">IAM M-71</strain>
    </source>
</reference>
<dbReference type="InterPro" id="IPR036365">
    <property type="entry name" value="PGBD-like_sf"/>
</dbReference>
<comment type="caution">
    <text evidence="2">The sequence shown here is derived from an EMBL/GenBank/DDBJ whole genome shotgun (WGS) entry which is preliminary data.</text>
</comment>
<dbReference type="OrthoDB" id="515889at2"/>
<evidence type="ECO:0000313" key="3">
    <source>
        <dbReference type="Proteomes" id="UP000185860"/>
    </source>
</evidence>
<dbReference type="Gene3D" id="1.10.101.10">
    <property type="entry name" value="PGBD-like superfamily/PGBD"/>
    <property type="match status" value="1"/>
</dbReference>
<dbReference type="InterPro" id="IPR002477">
    <property type="entry name" value="Peptidoglycan-bd-like"/>
</dbReference>
<dbReference type="STRING" id="454136.NIES2119_30855"/>
<dbReference type="AlphaFoldDB" id="A0A1U7I331"/>
<feature type="domain" description="Peptidoglycan binding-like" evidence="1">
    <location>
        <begin position="25"/>
        <end position="59"/>
    </location>
</feature>
<sequence length="301" mass="33939">MKLQNLLEKNIKWEFSAINNDKELAKQIQTRLIDLGLLEGTADGEFGAISTLALKRFQQLTKTNEPEYIGTVTARHLIQVKPEDLPRPVLKLGNDLASRIVKYMLAKKYRVFTDPQYYNIVYVEGMNTNGSLNNDVPNHFNDIRTVIAFENGVPKIVGMWEATTEPGSKYTYRPMNPQGAARIHFGQYKAWSVGMHGTSNAHEALVQVAPVTVLRDRNKDFIRPGDRFDTGLFGINQHWGYDLPKYEIAGASAGCLVGRSTQGHREFMSIVKQDKRFLTTRGYVFISTIIPGNDLLKSFPA</sequence>
<dbReference type="RefSeq" id="WP_073597319.1">
    <property type="nucleotide sequence ID" value="NZ_MRCE01000064.1"/>
</dbReference>
<dbReference type="Proteomes" id="UP000185860">
    <property type="component" value="Unassembled WGS sequence"/>
</dbReference>
<name>A0A1U7I331_9CYAN</name>
<organism evidence="2 3">
    <name type="scientific">[Phormidium ambiguum] IAM M-71</name>
    <dbReference type="NCBI Taxonomy" id="454136"/>
    <lineage>
        <taxon>Bacteria</taxon>
        <taxon>Bacillati</taxon>
        <taxon>Cyanobacteriota</taxon>
        <taxon>Cyanophyceae</taxon>
        <taxon>Oscillatoriophycideae</taxon>
        <taxon>Aerosakkonematales</taxon>
        <taxon>Aerosakkonemataceae</taxon>
        <taxon>Floridanema</taxon>
    </lineage>
</organism>
<protein>
    <submittedName>
        <fullName evidence="2">Peptidoglycan-binding protein</fullName>
    </submittedName>
</protein>